<organism evidence="1 2">
    <name type="scientific">Phtheirospermum japonicum</name>
    <dbReference type="NCBI Taxonomy" id="374723"/>
    <lineage>
        <taxon>Eukaryota</taxon>
        <taxon>Viridiplantae</taxon>
        <taxon>Streptophyta</taxon>
        <taxon>Embryophyta</taxon>
        <taxon>Tracheophyta</taxon>
        <taxon>Spermatophyta</taxon>
        <taxon>Magnoliopsida</taxon>
        <taxon>eudicotyledons</taxon>
        <taxon>Gunneridae</taxon>
        <taxon>Pentapetalae</taxon>
        <taxon>asterids</taxon>
        <taxon>lamiids</taxon>
        <taxon>Lamiales</taxon>
        <taxon>Orobanchaceae</taxon>
        <taxon>Orobanchaceae incertae sedis</taxon>
        <taxon>Phtheirospermum</taxon>
    </lineage>
</organism>
<comment type="caution">
    <text evidence="1">The sequence shown here is derived from an EMBL/GenBank/DDBJ whole genome shotgun (WGS) entry which is preliminary data.</text>
</comment>
<dbReference type="EMBL" id="BMAC01000527">
    <property type="protein sequence ID" value="GFP98442.1"/>
    <property type="molecule type" value="Genomic_DNA"/>
</dbReference>
<name>A0A830CJL7_9LAMI</name>
<reference evidence="1" key="1">
    <citation type="submission" date="2020-07" db="EMBL/GenBank/DDBJ databases">
        <title>Ethylene signaling mediates host invasion by parasitic plants.</title>
        <authorList>
            <person name="Yoshida S."/>
        </authorList>
    </citation>
    <scope>NUCLEOTIDE SEQUENCE</scope>
    <source>
        <strain evidence="1">Okayama</strain>
    </source>
</reference>
<protein>
    <submittedName>
        <fullName evidence="1">Uncharacterized protein</fullName>
    </submittedName>
</protein>
<evidence type="ECO:0000313" key="2">
    <source>
        <dbReference type="Proteomes" id="UP000653305"/>
    </source>
</evidence>
<sequence>MLLSNFPKPEVIGRIFLLQILHRGGSEIGEAAGIFNGVAAERKEDERRFRQTWRHRTSGVRRTDGGG</sequence>
<dbReference type="AlphaFoldDB" id="A0A830CJL7"/>
<accession>A0A830CJL7</accession>
<evidence type="ECO:0000313" key="1">
    <source>
        <dbReference type="EMBL" id="GFP98442.1"/>
    </source>
</evidence>
<gene>
    <name evidence="1" type="ORF">PHJA_001988100</name>
</gene>
<proteinExistence type="predicted"/>
<dbReference type="Proteomes" id="UP000653305">
    <property type="component" value="Unassembled WGS sequence"/>
</dbReference>
<keyword evidence="2" id="KW-1185">Reference proteome</keyword>